<organism evidence="2">
    <name type="scientific">Anguilla anguilla</name>
    <name type="common">European freshwater eel</name>
    <name type="synonym">Muraena anguilla</name>
    <dbReference type="NCBI Taxonomy" id="7936"/>
    <lineage>
        <taxon>Eukaryota</taxon>
        <taxon>Metazoa</taxon>
        <taxon>Chordata</taxon>
        <taxon>Craniata</taxon>
        <taxon>Vertebrata</taxon>
        <taxon>Euteleostomi</taxon>
        <taxon>Actinopterygii</taxon>
        <taxon>Neopterygii</taxon>
        <taxon>Teleostei</taxon>
        <taxon>Anguilliformes</taxon>
        <taxon>Anguillidae</taxon>
        <taxon>Anguilla</taxon>
    </lineage>
</organism>
<reference evidence="2" key="1">
    <citation type="submission" date="2014-11" db="EMBL/GenBank/DDBJ databases">
        <authorList>
            <person name="Amaro Gonzalez C."/>
        </authorList>
    </citation>
    <scope>NUCLEOTIDE SEQUENCE</scope>
</reference>
<feature type="transmembrane region" description="Helical" evidence="1">
    <location>
        <begin position="18"/>
        <end position="35"/>
    </location>
</feature>
<evidence type="ECO:0000256" key="1">
    <source>
        <dbReference type="SAM" id="Phobius"/>
    </source>
</evidence>
<name>A0A0E9UC06_ANGAN</name>
<dbReference type="EMBL" id="GBXM01045173">
    <property type="protein sequence ID" value="JAH63404.1"/>
    <property type="molecule type" value="Transcribed_RNA"/>
</dbReference>
<evidence type="ECO:0000313" key="2">
    <source>
        <dbReference type="EMBL" id="JAH63404.1"/>
    </source>
</evidence>
<reference evidence="2" key="2">
    <citation type="journal article" date="2015" name="Fish Shellfish Immunol.">
        <title>Early steps in the European eel (Anguilla anguilla)-Vibrio vulnificus interaction in the gills: Role of the RtxA13 toxin.</title>
        <authorList>
            <person name="Callol A."/>
            <person name="Pajuelo D."/>
            <person name="Ebbesson L."/>
            <person name="Teles M."/>
            <person name="MacKenzie S."/>
            <person name="Amaro C."/>
        </authorList>
    </citation>
    <scope>NUCLEOTIDE SEQUENCE</scope>
</reference>
<keyword evidence="1" id="KW-0812">Transmembrane</keyword>
<dbReference type="AlphaFoldDB" id="A0A0E9UC06"/>
<keyword evidence="1" id="KW-1133">Transmembrane helix</keyword>
<proteinExistence type="predicted"/>
<protein>
    <submittedName>
        <fullName evidence="2">Uncharacterized protein</fullName>
    </submittedName>
</protein>
<keyword evidence="1" id="KW-0472">Membrane</keyword>
<accession>A0A0E9UC06</accession>
<sequence length="36" mass="4128">MRAPSEDCSLESISHVKLLPSTIWVFPLLSFLTFYV</sequence>